<dbReference type="AlphaFoldDB" id="A0A328TM84"/>
<gene>
    <name evidence="1" type="ORF">ACZ87_01907</name>
</gene>
<reference evidence="1" key="1">
    <citation type="submission" date="2018-04" db="EMBL/GenBank/DDBJ databases">
        <title>Genomes of the Obligate Erwinia dacicola and Facultative Enterobacter sp. OLF Endosymbionts of the Olive Fruit fly, Bactrocera oleae.</title>
        <authorList>
            <person name="Estes A.M."/>
            <person name="Hearn D.J."/>
            <person name="Agarwal S."/>
            <person name="Pierson E.A."/>
            <person name="Dunning-Hotopp J.C."/>
        </authorList>
    </citation>
    <scope>NUCLEOTIDE SEQUENCE [LARGE SCALE GENOMIC DNA]</scope>
    <source>
        <strain evidence="1">Oroville</strain>
    </source>
</reference>
<evidence type="ECO:0000313" key="2">
    <source>
        <dbReference type="Proteomes" id="UP000244334"/>
    </source>
</evidence>
<keyword evidence="2" id="KW-1185">Reference proteome</keyword>
<name>A0A328TM84_9GAMM</name>
<dbReference type="Proteomes" id="UP000244334">
    <property type="component" value="Unassembled WGS sequence"/>
</dbReference>
<comment type="caution">
    <text evidence="1">The sequence shown here is derived from an EMBL/GenBank/DDBJ whole genome shotgun (WGS) entry which is preliminary data.</text>
</comment>
<sequence length="59" mass="6442">MDIETLWNDGIIRKVSGFKLVPYAIPRGNLAAYYPETNSLVPLSSFGDGSALRPSSPCR</sequence>
<protein>
    <submittedName>
        <fullName evidence="1">Oxidoreductase alpha (Molybdopterin) subunit</fullName>
    </submittedName>
</protein>
<accession>A0A328TM84</accession>
<organism evidence="1 2">
    <name type="scientific">Candidatus Erwinia dacicola</name>
    <dbReference type="NCBI Taxonomy" id="252393"/>
    <lineage>
        <taxon>Bacteria</taxon>
        <taxon>Pseudomonadati</taxon>
        <taxon>Pseudomonadota</taxon>
        <taxon>Gammaproteobacteria</taxon>
        <taxon>Enterobacterales</taxon>
        <taxon>Erwiniaceae</taxon>
        <taxon>Erwinia</taxon>
    </lineage>
</organism>
<evidence type="ECO:0000313" key="1">
    <source>
        <dbReference type="EMBL" id="RAP71280.1"/>
    </source>
</evidence>
<dbReference type="EMBL" id="LJAM02000168">
    <property type="protein sequence ID" value="RAP71280.1"/>
    <property type="molecule type" value="Genomic_DNA"/>
</dbReference>
<proteinExistence type="predicted"/>